<dbReference type="InterPro" id="IPR036890">
    <property type="entry name" value="HATPase_C_sf"/>
</dbReference>
<dbReference type="STRING" id="290315.Clim_1083"/>
<feature type="modified residue" description="4-aspartylphosphate" evidence="11">
    <location>
        <position position="804"/>
    </location>
</feature>
<comment type="subunit">
    <text evidence="9">At low DSF concentrations, interacts with RpfF.</text>
</comment>
<dbReference type="GO" id="GO:0005524">
    <property type="term" value="F:ATP binding"/>
    <property type="evidence" value="ECO:0007669"/>
    <property type="project" value="UniProtKB-KW"/>
</dbReference>
<dbReference type="PRINTS" id="PR00344">
    <property type="entry name" value="BCTRLSENSOR"/>
</dbReference>
<dbReference type="InterPro" id="IPR003661">
    <property type="entry name" value="HisK_dim/P_dom"/>
</dbReference>
<feature type="transmembrane region" description="Helical" evidence="12">
    <location>
        <begin position="188"/>
        <end position="207"/>
    </location>
</feature>
<protein>
    <recommendedName>
        <fullName evidence="10">Sensory/regulatory protein RpfC</fullName>
        <ecNumber evidence="2">2.7.13.3</ecNumber>
    </recommendedName>
</protein>
<keyword evidence="3 11" id="KW-0597">Phosphoprotein</keyword>
<keyword evidence="7" id="KW-0067">ATP-binding</keyword>
<evidence type="ECO:0000256" key="6">
    <source>
        <dbReference type="ARBA" id="ARBA00022777"/>
    </source>
</evidence>
<evidence type="ECO:0000313" key="16">
    <source>
        <dbReference type="Proteomes" id="UP000008841"/>
    </source>
</evidence>
<organism evidence="15 16">
    <name type="scientific">Chlorobium limicola (strain DSM 245 / NBRC 103803 / 6330)</name>
    <dbReference type="NCBI Taxonomy" id="290315"/>
    <lineage>
        <taxon>Bacteria</taxon>
        <taxon>Pseudomonadati</taxon>
        <taxon>Chlorobiota</taxon>
        <taxon>Chlorobiia</taxon>
        <taxon>Chlorobiales</taxon>
        <taxon>Chlorobiaceae</taxon>
        <taxon>Chlorobium/Pelodictyon group</taxon>
        <taxon>Chlorobium</taxon>
    </lineage>
</organism>
<dbReference type="GO" id="GO:0000155">
    <property type="term" value="F:phosphorelay sensor kinase activity"/>
    <property type="evidence" value="ECO:0007669"/>
    <property type="project" value="InterPro"/>
</dbReference>
<dbReference type="SUPFAM" id="SSF47384">
    <property type="entry name" value="Homodimeric domain of signal transducing histidine kinase"/>
    <property type="match status" value="1"/>
</dbReference>
<feature type="domain" description="Response regulatory" evidence="14">
    <location>
        <begin position="616"/>
        <end position="731"/>
    </location>
</feature>
<evidence type="ECO:0000313" key="15">
    <source>
        <dbReference type="EMBL" id="ACD90152.1"/>
    </source>
</evidence>
<dbReference type="SMART" id="SM00387">
    <property type="entry name" value="HATPase_c"/>
    <property type="match status" value="1"/>
</dbReference>
<dbReference type="eggNOG" id="COG0642">
    <property type="taxonomic scope" value="Bacteria"/>
</dbReference>
<dbReference type="Gene3D" id="1.10.287.130">
    <property type="match status" value="1"/>
</dbReference>
<dbReference type="AlphaFoldDB" id="B3EC77"/>
<dbReference type="EMBL" id="CP001097">
    <property type="protein sequence ID" value="ACD90152.1"/>
    <property type="molecule type" value="Genomic_DNA"/>
</dbReference>
<dbReference type="Gene3D" id="3.40.50.2300">
    <property type="match status" value="2"/>
</dbReference>
<feature type="modified residue" description="4-aspartylphosphate" evidence="11">
    <location>
        <position position="665"/>
    </location>
</feature>
<keyword evidence="12" id="KW-0472">Membrane</keyword>
<accession>B3EC77</accession>
<proteinExistence type="predicted"/>
<dbReference type="RefSeq" id="WP_012466029.1">
    <property type="nucleotide sequence ID" value="NC_010803.1"/>
</dbReference>
<dbReference type="CDD" id="cd16922">
    <property type="entry name" value="HATPase_EvgS-ArcB-TorS-like"/>
    <property type="match status" value="1"/>
</dbReference>
<dbReference type="InterPro" id="IPR031621">
    <property type="entry name" value="HisKA_7TM"/>
</dbReference>
<dbReference type="InterPro" id="IPR035965">
    <property type="entry name" value="PAS-like_dom_sf"/>
</dbReference>
<evidence type="ECO:0000256" key="9">
    <source>
        <dbReference type="ARBA" id="ARBA00064003"/>
    </source>
</evidence>
<dbReference type="SMART" id="SM00448">
    <property type="entry name" value="REC"/>
    <property type="match status" value="2"/>
</dbReference>
<dbReference type="Pfam" id="PF00512">
    <property type="entry name" value="HisKA"/>
    <property type="match status" value="1"/>
</dbReference>
<dbReference type="InterPro" id="IPR001789">
    <property type="entry name" value="Sig_transdc_resp-reg_receiver"/>
</dbReference>
<evidence type="ECO:0000256" key="7">
    <source>
        <dbReference type="ARBA" id="ARBA00022840"/>
    </source>
</evidence>
<dbReference type="FunFam" id="3.30.565.10:FF:000010">
    <property type="entry name" value="Sensor histidine kinase RcsC"/>
    <property type="match status" value="1"/>
</dbReference>
<reference evidence="15 16" key="1">
    <citation type="submission" date="2008-05" db="EMBL/GenBank/DDBJ databases">
        <title>Complete sequence of Chlorobium limicola DSM 245.</title>
        <authorList>
            <consortium name="US DOE Joint Genome Institute"/>
            <person name="Lucas S."/>
            <person name="Copeland A."/>
            <person name="Lapidus A."/>
            <person name="Glavina del Rio T."/>
            <person name="Dalin E."/>
            <person name="Tice H."/>
            <person name="Bruce D."/>
            <person name="Goodwin L."/>
            <person name="Pitluck S."/>
            <person name="Schmutz J."/>
            <person name="Larimer F."/>
            <person name="Land M."/>
            <person name="Hauser L."/>
            <person name="Kyrpides N."/>
            <person name="Ovchinnikova G."/>
            <person name="Zhao F."/>
            <person name="Li T."/>
            <person name="Liu Z."/>
            <person name="Overmann J."/>
            <person name="Bryant D.A."/>
            <person name="Richardson P."/>
        </authorList>
    </citation>
    <scope>NUCLEOTIDE SEQUENCE [LARGE SCALE GENOMIC DNA]</scope>
    <source>
        <strain evidence="16">DSM 245 / NBRC 103803 / 6330</strain>
    </source>
</reference>
<dbReference type="Proteomes" id="UP000008841">
    <property type="component" value="Chromosome"/>
</dbReference>
<dbReference type="SUPFAM" id="SSF52172">
    <property type="entry name" value="CheY-like"/>
    <property type="match status" value="2"/>
</dbReference>
<dbReference type="FunFam" id="1.10.287.130:FF:000002">
    <property type="entry name" value="Two-component osmosensing histidine kinase"/>
    <property type="match status" value="1"/>
</dbReference>
<evidence type="ECO:0000256" key="4">
    <source>
        <dbReference type="ARBA" id="ARBA00022679"/>
    </source>
</evidence>
<evidence type="ECO:0000256" key="12">
    <source>
        <dbReference type="SAM" id="Phobius"/>
    </source>
</evidence>
<feature type="transmembrane region" description="Helical" evidence="12">
    <location>
        <begin position="45"/>
        <end position="62"/>
    </location>
</feature>
<dbReference type="SUPFAM" id="SSF55785">
    <property type="entry name" value="PYP-like sensor domain (PAS domain)"/>
    <property type="match status" value="1"/>
</dbReference>
<dbReference type="SUPFAM" id="SSF55874">
    <property type="entry name" value="ATPase domain of HSP90 chaperone/DNA topoisomerase II/histidine kinase"/>
    <property type="match status" value="1"/>
</dbReference>
<keyword evidence="4 15" id="KW-0808">Transferase</keyword>
<dbReference type="PROSITE" id="PS50109">
    <property type="entry name" value="HIS_KIN"/>
    <property type="match status" value="1"/>
</dbReference>
<dbReference type="Pfam" id="PF00072">
    <property type="entry name" value="Response_reg"/>
    <property type="match status" value="2"/>
</dbReference>
<evidence type="ECO:0000259" key="14">
    <source>
        <dbReference type="PROSITE" id="PS50110"/>
    </source>
</evidence>
<dbReference type="OrthoDB" id="593752at2"/>
<feature type="transmembrane region" description="Helical" evidence="12">
    <location>
        <begin position="153"/>
        <end position="176"/>
    </location>
</feature>
<dbReference type="Gene3D" id="3.30.450.20">
    <property type="entry name" value="PAS domain"/>
    <property type="match status" value="1"/>
</dbReference>
<evidence type="ECO:0000256" key="8">
    <source>
        <dbReference type="ARBA" id="ARBA00023012"/>
    </source>
</evidence>
<dbReference type="InterPro" id="IPR003594">
    <property type="entry name" value="HATPase_dom"/>
</dbReference>
<dbReference type="PANTHER" id="PTHR45339">
    <property type="entry name" value="HYBRID SIGNAL TRANSDUCTION HISTIDINE KINASE J"/>
    <property type="match status" value="1"/>
</dbReference>
<dbReference type="Pfam" id="PF13188">
    <property type="entry name" value="PAS_8"/>
    <property type="match status" value="1"/>
</dbReference>
<evidence type="ECO:0000256" key="11">
    <source>
        <dbReference type="PROSITE-ProRule" id="PRU00169"/>
    </source>
</evidence>
<dbReference type="CDD" id="cd00156">
    <property type="entry name" value="REC"/>
    <property type="match status" value="1"/>
</dbReference>
<dbReference type="InterPro" id="IPR011006">
    <property type="entry name" value="CheY-like_superfamily"/>
</dbReference>
<dbReference type="EC" id="2.7.13.3" evidence="2"/>
<dbReference type="InterPro" id="IPR005467">
    <property type="entry name" value="His_kinase_dom"/>
</dbReference>
<dbReference type="InterPro" id="IPR036097">
    <property type="entry name" value="HisK_dim/P_sf"/>
</dbReference>
<dbReference type="InterPro" id="IPR000014">
    <property type="entry name" value="PAS"/>
</dbReference>
<keyword evidence="8" id="KW-0902">Two-component regulatory system</keyword>
<dbReference type="PROSITE" id="PS50110">
    <property type="entry name" value="RESPONSE_REGULATORY"/>
    <property type="match status" value="2"/>
</dbReference>
<dbReference type="PANTHER" id="PTHR45339:SF1">
    <property type="entry name" value="HYBRID SIGNAL TRANSDUCTION HISTIDINE KINASE J"/>
    <property type="match status" value="1"/>
</dbReference>
<keyword evidence="5" id="KW-0547">Nucleotide-binding</keyword>
<keyword evidence="12" id="KW-0812">Transmembrane</keyword>
<feature type="transmembrane region" description="Helical" evidence="12">
    <location>
        <begin position="12"/>
        <end position="33"/>
    </location>
</feature>
<keyword evidence="12" id="KW-1133">Transmembrane helix</keyword>
<evidence type="ECO:0000256" key="1">
    <source>
        <dbReference type="ARBA" id="ARBA00000085"/>
    </source>
</evidence>
<evidence type="ECO:0000256" key="5">
    <source>
        <dbReference type="ARBA" id="ARBA00022741"/>
    </source>
</evidence>
<evidence type="ECO:0000256" key="2">
    <source>
        <dbReference type="ARBA" id="ARBA00012438"/>
    </source>
</evidence>
<dbReference type="CDD" id="cd00082">
    <property type="entry name" value="HisKA"/>
    <property type="match status" value="1"/>
</dbReference>
<evidence type="ECO:0000259" key="13">
    <source>
        <dbReference type="PROSITE" id="PS50109"/>
    </source>
</evidence>
<dbReference type="eggNOG" id="COG5002">
    <property type="taxonomic scope" value="Bacteria"/>
</dbReference>
<dbReference type="Pfam" id="PF16927">
    <property type="entry name" value="HisKA_7TM"/>
    <property type="match status" value="1"/>
</dbReference>
<dbReference type="KEGG" id="cli:Clim_1083"/>
<dbReference type="CDD" id="cd17546">
    <property type="entry name" value="REC_hyHK_CKI1_RcsC-like"/>
    <property type="match status" value="1"/>
</dbReference>
<dbReference type="InterPro" id="IPR004358">
    <property type="entry name" value="Sig_transdc_His_kin-like_C"/>
</dbReference>
<sequence>MSPEILQPGSVYFNVYALPLFGNTILLCLLVYHVWIRKLNASKEYFTLTVICCMFYSFFYGLEISSRQLATTLLFIRFEYIGIAFLPACFLLFTFSYTGKIKNLSAAYYVALLLIPITTLSLAMSLERHQFLYESIQLVEGELFPVVSFKPGIWYWVCQAYNVFCIFLSNILFYRLWSHSATIYRRQLVILLAGTLIPWTSYLLYQARVVPWGIDPTPFTFSFSICLLYLGLFRYSFFDLAPVVREIVYDKMPDGVFVIDQEERITDCNNAALNILEITKNDIGKPAAKILRQWPELYGLIIEAREIKHADLKKQKLDLVSWFDIDILALPDKNGCLTGRIIVLRNITSRKQIEYDLIATREKAEAANHAKSDFIANMSHEIRTPLNGLIGFSSLLMKTTLDDVQFHYINTVNNSAKQLLGLINDILDLSKIEAGKLELYNEMISLQELAEEVIDMTAFTAHSKNLELLLDIPSSLPESALADPVCLKQILINLLGNAVKFTSGGEIELKIETVPSDNDPDYLVFIFSVRDTGIGISPENRKKIFEAFSQEDMSTTRKYGGTGLGLTISNKLLLLMGSCLQLESSPGQGSRFFFSLDLKTGSNTEHKHRKPLTIKHALIVDDNKRCRELLSGILESELIECTAAKTGTEAIELFSKRTCDAYIIDYHLSDMNGTELAAELCQHDKACTVITLFRTTDDPSLFDASQRNACSFSLMKPVKRDLFIELLSKSGKKDSTRLISECNEIASLPLRCTILVAEDNSTNMLLAKTVLLKVLPEATILEAGNGKTAIELFSAHHPDLIFMDIHMPEMNGLDASEAIRKLDHEYYCPIIAVTADSLSEINEQCSRTGIDDFISKPYTPETIQRAVHKWLKKPNPDKTVETGRNTT</sequence>
<dbReference type="HOGENOM" id="CLU_325093_0_0_10"/>
<name>B3EC77_CHLL2</name>
<feature type="domain" description="Response regulatory" evidence="14">
    <location>
        <begin position="753"/>
        <end position="871"/>
    </location>
</feature>
<dbReference type="Gene3D" id="3.30.565.10">
    <property type="entry name" value="Histidine kinase-like ATPase, C-terminal domain"/>
    <property type="match status" value="1"/>
</dbReference>
<evidence type="ECO:0000256" key="3">
    <source>
        <dbReference type="ARBA" id="ARBA00022553"/>
    </source>
</evidence>
<keyword evidence="6 15" id="KW-0418">Kinase</keyword>
<dbReference type="Pfam" id="PF02518">
    <property type="entry name" value="HATPase_c"/>
    <property type="match status" value="1"/>
</dbReference>
<feature type="transmembrane region" description="Helical" evidence="12">
    <location>
        <begin position="107"/>
        <end position="126"/>
    </location>
</feature>
<feature type="transmembrane region" description="Helical" evidence="12">
    <location>
        <begin position="74"/>
        <end position="95"/>
    </location>
</feature>
<comment type="catalytic activity">
    <reaction evidence="1">
        <text>ATP + protein L-histidine = ADP + protein N-phospho-L-histidine.</text>
        <dbReference type="EC" id="2.7.13.3"/>
    </reaction>
</comment>
<dbReference type="CDD" id="cd00130">
    <property type="entry name" value="PAS"/>
    <property type="match status" value="1"/>
</dbReference>
<dbReference type="SMART" id="SM00388">
    <property type="entry name" value="HisKA"/>
    <property type="match status" value="1"/>
</dbReference>
<feature type="domain" description="Histidine kinase" evidence="13">
    <location>
        <begin position="377"/>
        <end position="600"/>
    </location>
</feature>
<gene>
    <name evidence="15" type="ordered locus">Clim_1083</name>
</gene>
<evidence type="ECO:0000256" key="10">
    <source>
        <dbReference type="ARBA" id="ARBA00068150"/>
    </source>
</evidence>